<gene>
    <name evidence="2" type="ORF">GCM10023215_39210</name>
</gene>
<feature type="transmembrane region" description="Helical" evidence="1">
    <location>
        <begin position="62"/>
        <end position="88"/>
    </location>
</feature>
<name>A0ABP8WXI0_9PSEU</name>
<keyword evidence="1" id="KW-0472">Membrane</keyword>
<protein>
    <recommendedName>
        <fullName evidence="4">DUF4386 family protein</fullName>
    </recommendedName>
</protein>
<proteinExistence type="predicted"/>
<comment type="caution">
    <text evidence="2">The sequence shown here is derived from an EMBL/GenBank/DDBJ whole genome shotgun (WGS) entry which is preliminary data.</text>
</comment>
<keyword evidence="3" id="KW-1185">Reference proteome</keyword>
<evidence type="ECO:0000313" key="2">
    <source>
        <dbReference type="EMBL" id="GAA4697205.1"/>
    </source>
</evidence>
<dbReference type="InterPro" id="IPR025495">
    <property type="entry name" value="DUF4386"/>
</dbReference>
<dbReference type="Proteomes" id="UP001500325">
    <property type="component" value="Unassembled WGS sequence"/>
</dbReference>
<dbReference type="RefSeq" id="WP_345382063.1">
    <property type="nucleotide sequence ID" value="NZ_BAABIC010000013.1"/>
</dbReference>
<keyword evidence="1" id="KW-0812">Transmembrane</keyword>
<feature type="transmembrane region" description="Helical" evidence="1">
    <location>
        <begin position="95"/>
        <end position="114"/>
    </location>
</feature>
<sequence>MSVGQHEEPRASGMSADRGVLALSGALLLGGFVVNAIQRMLLHPTGAEDDHQAMFTAYSVSGAWVATHLAEFVLVLVALAGLLVLCLALRREAPYLALLAFGAIIASGATWTVLQAVDGVTLKQTVDAWAAAAEPEKATRFADAETTRWIEWGVQSYFRVLLGVAFLLVGAAAVVSRLVPSWLGGLLVVGGLLSVAIGVSIGYEGLESGFQDAVGIALQIVILLLGIGLLVVSRRAGAPRTSTPAAST</sequence>
<evidence type="ECO:0008006" key="4">
    <source>
        <dbReference type="Google" id="ProtNLM"/>
    </source>
</evidence>
<accession>A0ABP8WXI0</accession>
<organism evidence="2 3">
    <name type="scientific">Pseudonocardia yuanmonensis</name>
    <dbReference type="NCBI Taxonomy" id="1095914"/>
    <lineage>
        <taxon>Bacteria</taxon>
        <taxon>Bacillati</taxon>
        <taxon>Actinomycetota</taxon>
        <taxon>Actinomycetes</taxon>
        <taxon>Pseudonocardiales</taxon>
        <taxon>Pseudonocardiaceae</taxon>
        <taxon>Pseudonocardia</taxon>
    </lineage>
</organism>
<evidence type="ECO:0000256" key="1">
    <source>
        <dbReference type="SAM" id="Phobius"/>
    </source>
</evidence>
<keyword evidence="1" id="KW-1133">Transmembrane helix</keyword>
<dbReference type="EMBL" id="BAABIC010000013">
    <property type="protein sequence ID" value="GAA4697205.1"/>
    <property type="molecule type" value="Genomic_DNA"/>
</dbReference>
<feature type="transmembrane region" description="Helical" evidence="1">
    <location>
        <begin position="156"/>
        <end position="175"/>
    </location>
</feature>
<feature type="transmembrane region" description="Helical" evidence="1">
    <location>
        <begin position="182"/>
        <end position="201"/>
    </location>
</feature>
<feature type="transmembrane region" description="Helical" evidence="1">
    <location>
        <begin position="20"/>
        <end position="42"/>
    </location>
</feature>
<evidence type="ECO:0000313" key="3">
    <source>
        <dbReference type="Proteomes" id="UP001500325"/>
    </source>
</evidence>
<feature type="transmembrane region" description="Helical" evidence="1">
    <location>
        <begin position="213"/>
        <end position="232"/>
    </location>
</feature>
<reference evidence="3" key="1">
    <citation type="journal article" date="2019" name="Int. J. Syst. Evol. Microbiol.">
        <title>The Global Catalogue of Microorganisms (GCM) 10K type strain sequencing project: providing services to taxonomists for standard genome sequencing and annotation.</title>
        <authorList>
            <consortium name="The Broad Institute Genomics Platform"/>
            <consortium name="The Broad Institute Genome Sequencing Center for Infectious Disease"/>
            <person name="Wu L."/>
            <person name="Ma J."/>
        </authorList>
    </citation>
    <scope>NUCLEOTIDE SEQUENCE [LARGE SCALE GENOMIC DNA]</scope>
    <source>
        <strain evidence="3">JCM 18055</strain>
    </source>
</reference>
<dbReference type="Pfam" id="PF14329">
    <property type="entry name" value="DUF4386"/>
    <property type="match status" value="1"/>
</dbReference>